<keyword evidence="3 6" id="KW-0687">Ribonucleoprotein</keyword>
<accession>I0IET9</accession>
<comment type="similarity">
    <text evidence="1 6">Belongs to the bacterial ribosomal protein bS6 family.</text>
</comment>
<dbReference type="HOGENOM" id="CLU_1650547_0_0_0"/>
<dbReference type="OrthoDB" id="290527at2"/>
<reference evidence="8 9" key="1">
    <citation type="submission" date="2012-02" db="EMBL/GenBank/DDBJ databases">
        <title>Complete genome sequence of Phycisphaera mikurensis NBRC 102666.</title>
        <authorList>
            <person name="Ankai A."/>
            <person name="Hosoyama A."/>
            <person name="Terui Y."/>
            <person name="Sekine M."/>
            <person name="Fukai R."/>
            <person name="Kato Y."/>
            <person name="Nakamura S."/>
            <person name="Yamada-Narita S."/>
            <person name="Kawakoshi A."/>
            <person name="Fukunaga Y."/>
            <person name="Yamazaki S."/>
            <person name="Fujita N."/>
        </authorList>
    </citation>
    <scope>NUCLEOTIDE SEQUENCE [LARGE SCALE GENOMIC DNA]</scope>
    <source>
        <strain evidence="9">NBRC 102666 / KCTC 22515 / FYK2301M01</strain>
    </source>
</reference>
<proteinExistence type="inferred from homology"/>
<keyword evidence="6" id="KW-0699">rRNA-binding</keyword>
<evidence type="ECO:0000256" key="1">
    <source>
        <dbReference type="ARBA" id="ARBA00009512"/>
    </source>
</evidence>
<dbReference type="RefSeq" id="WP_014436995.1">
    <property type="nucleotide sequence ID" value="NC_017080.1"/>
</dbReference>
<organism evidence="8 9">
    <name type="scientific">Phycisphaera mikurensis (strain NBRC 102666 / KCTC 22515 / FYK2301M01)</name>
    <dbReference type="NCBI Taxonomy" id="1142394"/>
    <lineage>
        <taxon>Bacteria</taxon>
        <taxon>Pseudomonadati</taxon>
        <taxon>Planctomycetota</taxon>
        <taxon>Phycisphaerae</taxon>
        <taxon>Phycisphaerales</taxon>
        <taxon>Phycisphaeraceae</taxon>
        <taxon>Phycisphaera</taxon>
    </lineage>
</organism>
<feature type="region of interest" description="Disordered" evidence="7">
    <location>
        <begin position="113"/>
        <end position="160"/>
    </location>
</feature>
<dbReference type="InterPro" id="IPR014717">
    <property type="entry name" value="Transl_elong_EF1B/ribsomal_bS6"/>
</dbReference>
<dbReference type="Proteomes" id="UP000007881">
    <property type="component" value="Chromosome"/>
</dbReference>
<evidence type="ECO:0000256" key="2">
    <source>
        <dbReference type="ARBA" id="ARBA00022980"/>
    </source>
</evidence>
<dbReference type="CDD" id="cd00473">
    <property type="entry name" value="bS6"/>
    <property type="match status" value="1"/>
</dbReference>
<evidence type="ECO:0000256" key="3">
    <source>
        <dbReference type="ARBA" id="ARBA00023274"/>
    </source>
</evidence>
<dbReference type="GO" id="GO:0005840">
    <property type="term" value="C:ribosome"/>
    <property type="evidence" value="ECO:0007669"/>
    <property type="project" value="UniProtKB-KW"/>
</dbReference>
<dbReference type="NCBIfam" id="TIGR00166">
    <property type="entry name" value="S6"/>
    <property type="match status" value="1"/>
</dbReference>
<evidence type="ECO:0000256" key="7">
    <source>
        <dbReference type="SAM" id="MobiDB-lite"/>
    </source>
</evidence>
<evidence type="ECO:0000313" key="8">
    <source>
        <dbReference type="EMBL" id="BAM03777.1"/>
    </source>
</evidence>
<evidence type="ECO:0000256" key="4">
    <source>
        <dbReference type="ARBA" id="ARBA00035104"/>
    </source>
</evidence>
<dbReference type="InterPro" id="IPR020814">
    <property type="entry name" value="Ribosomal_S6_plastid/chlpt"/>
</dbReference>
<dbReference type="EMBL" id="AP012338">
    <property type="protein sequence ID" value="BAM03777.1"/>
    <property type="molecule type" value="Genomic_DNA"/>
</dbReference>
<dbReference type="GO" id="GO:0006412">
    <property type="term" value="P:translation"/>
    <property type="evidence" value="ECO:0007669"/>
    <property type="project" value="UniProtKB-UniRule"/>
</dbReference>
<dbReference type="GO" id="GO:1990904">
    <property type="term" value="C:ribonucleoprotein complex"/>
    <property type="evidence" value="ECO:0007669"/>
    <property type="project" value="UniProtKB-KW"/>
</dbReference>
<dbReference type="eggNOG" id="COG0360">
    <property type="taxonomic scope" value="Bacteria"/>
</dbReference>
<gene>
    <name evidence="6 8" type="primary">rpsF</name>
    <name evidence="8" type="ordered locus">PSMK_16180</name>
</gene>
<dbReference type="Pfam" id="PF01250">
    <property type="entry name" value="Ribosomal_S6"/>
    <property type="match status" value="1"/>
</dbReference>
<dbReference type="InterPro" id="IPR035980">
    <property type="entry name" value="Ribosomal_bS6_sf"/>
</dbReference>
<evidence type="ECO:0000256" key="6">
    <source>
        <dbReference type="HAMAP-Rule" id="MF_00360"/>
    </source>
</evidence>
<dbReference type="STRING" id="1142394.PSMK_16180"/>
<dbReference type="KEGG" id="phm:PSMK_16180"/>
<protein>
    <recommendedName>
        <fullName evidence="5 6">Small ribosomal subunit protein bS6</fullName>
    </recommendedName>
</protein>
<dbReference type="GO" id="GO:0019843">
    <property type="term" value="F:rRNA binding"/>
    <property type="evidence" value="ECO:0007669"/>
    <property type="project" value="UniProtKB-UniRule"/>
</dbReference>
<dbReference type="Gene3D" id="3.30.70.60">
    <property type="match status" value="1"/>
</dbReference>
<dbReference type="GO" id="GO:0003735">
    <property type="term" value="F:structural constituent of ribosome"/>
    <property type="evidence" value="ECO:0007669"/>
    <property type="project" value="InterPro"/>
</dbReference>
<feature type="compositionally biased region" description="Low complexity" evidence="7">
    <location>
        <begin position="138"/>
        <end position="160"/>
    </location>
</feature>
<keyword evidence="9" id="KW-1185">Reference proteome</keyword>
<evidence type="ECO:0000313" key="9">
    <source>
        <dbReference type="Proteomes" id="UP000007881"/>
    </source>
</evidence>
<keyword evidence="2 6" id="KW-0689">Ribosomal protein</keyword>
<sequence length="160" mass="17808">MPELSPDRRLYEAMFLLSQNALAEGIDNGLDLIRGMLERVDGEVDVLRRWDDRKLAYPIDAQKRGTFIITYFHVNPRRIVEIERECNLTEDVLRVMFTRCDHIGDEEMQAIRDGKDVNPGVPEPEVTEENEEARTEDAPAAGVAAGAAAVETATPGAATP</sequence>
<name>I0IET9_PHYMF</name>
<dbReference type="InterPro" id="IPR000529">
    <property type="entry name" value="Ribosomal_bS6"/>
</dbReference>
<keyword evidence="6" id="KW-0694">RNA-binding</keyword>
<dbReference type="SUPFAM" id="SSF54995">
    <property type="entry name" value="Ribosomal protein S6"/>
    <property type="match status" value="1"/>
</dbReference>
<comment type="function">
    <text evidence="4 6">Binds together with bS18 to 16S ribosomal RNA.</text>
</comment>
<dbReference type="AlphaFoldDB" id="I0IET9"/>
<evidence type="ECO:0000256" key="5">
    <source>
        <dbReference type="ARBA" id="ARBA00035294"/>
    </source>
</evidence>
<dbReference type="HAMAP" id="MF_00360">
    <property type="entry name" value="Ribosomal_bS6"/>
    <property type="match status" value="1"/>
</dbReference>